<protein>
    <submittedName>
        <fullName evidence="2">Uncharacterized protein</fullName>
    </submittedName>
</protein>
<evidence type="ECO:0000313" key="2">
    <source>
        <dbReference type="EMBL" id="TNN27900.1"/>
    </source>
</evidence>
<organism evidence="2 3">
    <name type="scientific">Liparis tanakae</name>
    <name type="common">Tanaka's snailfish</name>
    <dbReference type="NCBI Taxonomy" id="230148"/>
    <lineage>
        <taxon>Eukaryota</taxon>
        <taxon>Metazoa</taxon>
        <taxon>Chordata</taxon>
        <taxon>Craniata</taxon>
        <taxon>Vertebrata</taxon>
        <taxon>Euteleostomi</taxon>
        <taxon>Actinopterygii</taxon>
        <taxon>Neopterygii</taxon>
        <taxon>Teleostei</taxon>
        <taxon>Neoteleostei</taxon>
        <taxon>Acanthomorphata</taxon>
        <taxon>Eupercaria</taxon>
        <taxon>Perciformes</taxon>
        <taxon>Cottioidei</taxon>
        <taxon>Cottales</taxon>
        <taxon>Liparidae</taxon>
        <taxon>Liparis</taxon>
    </lineage>
</organism>
<evidence type="ECO:0000313" key="3">
    <source>
        <dbReference type="Proteomes" id="UP000314294"/>
    </source>
</evidence>
<feature type="signal peptide" evidence="1">
    <location>
        <begin position="1"/>
        <end position="20"/>
    </location>
</feature>
<gene>
    <name evidence="2" type="ORF">EYF80_061953</name>
</gene>
<accession>A0A4Z2EH75</accession>
<reference evidence="2 3" key="1">
    <citation type="submission" date="2019-03" db="EMBL/GenBank/DDBJ databases">
        <title>First draft genome of Liparis tanakae, snailfish: a comprehensive survey of snailfish specific genes.</title>
        <authorList>
            <person name="Kim W."/>
            <person name="Song I."/>
            <person name="Jeong J.-H."/>
            <person name="Kim D."/>
            <person name="Kim S."/>
            <person name="Ryu S."/>
            <person name="Song J.Y."/>
            <person name="Lee S.K."/>
        </authorList>
    </citation>
    <scope>NUCLEOTIDE SEQUENCE [LARGE SCALE GENOMIC DNA]</scope>
    <source>
        <tissue evidence="2">Muscle</tissue>
    </source>
</reference>
<dbReference type="AlphaFoldDB" id="A0A4Z2EH75"/>
<dbReference type="Gene3D" id="2.40.128.20">
    <property type="match status" value="1"/>
</dbReference>
<keyword evidence="1" id="KW-0732">Signal</keyword>
<comment type="caution">
    <text evidence="2">The sequence shown here is derived from an EMBL/GenBank/DDBJ whole genome shotgun (WGS) entry which is preliminary data.</text>
</comment>
<proteinExistence type="predicted"/>
<keyword evidence="3" id="KW-1185">Reference proteome</keyword>
<dbReference type="OrthoDB" id="8931204at2759"/>
<dbReference type="Proteomes" id="UP000314294">
    <property type="component" value="Unassembled WGS sequence"/>
</dbReference>
<sequence>MTLSLSSLLLAAGLLASSWALTDEECRPLIRPLSLEPSTLYGRFNFLSGYTDNGVYNDMLKLTESYWMDGSPSPSSPDTVAAMTHSKL</sequence>
<evidence type="ECO:0000256" key="1">
    <source>
        <dbReference type="SAM" id="SignalP"/>
    </source>
</evidence>
<dbReference type="EMBL" id="SRLO01007574">
    <property type="protein sequence ID" value="TNN27900.1"/>
    <property type="molecule type" value="Genomic_DNA"/>
</dbReference>
<name>A0A4Z2EH75_9TELE</name>
<dbReference type="InterPro" id="IPR012674">
    <property type="entry name" value="Calycin"/>
</dbReference>
<feature type="chain" id="PRO_5021276428" evidence="1">
    <location>
        <begin position="21"/>
        <end position="88"/>
    </location>
</feature>